<protein>
    <submittedName>
        <fullName evidence="1">Helix-hairpin-helix motif-containing protein</fullName>
    </submittedName>
</protein>
<proteinExistence type="predicted"/>
<name>A0A1G9VC73_9BACT</name>
<dbReference type="EMBL" id="FNGS01000008">
    <property type="protein sequence ID" value="SDM69686.1"/>
    <property type="molecule type" value="Genomic_DNA"/>
</dbReference>
<sequence length="664" mass="74452">MKRIFLLWLLALTCRAQVQPAEDPTALLARLWPDQAESLSEEQAENLYQLYQQPLDLNTAGEEQLASLFLLTPAEIRSFLRYRKEAGPLVSLYELQAVPDLNIPLIRKLLPFVRVEEGPLRKKAETTLLLRYDRIVEQRKGFIPDAQGYRRYPGWPFRLYARLTSQAAENRSFNVTVKQDAGEALVWNAATRRYGPDFVSASAHWKNRGRWMALQAGDYQLSVGQGLILAGGFALGKGAETVLTVRRPHLGIRSYTSGTESGFFRGGAATYRVSNGIDATLFISRIRRDANQTDSTAVSSLQTSGLHRTTGEVADKGALVSIDIGGHIRWKSERLQAGVTFLHTRYDKALRKADRPYNRFEFSGRENSVWGVNLAGYQRNVYLFGEAAVSSSGGTGIVAGALAPLNRRWDASLLFRRYGQRFHSFYGNAFGENTRNSNETGLYAGATFKPTARWQLSFYADGFRFPWLKYLVDTPSQGYGGLFRAAYLLRKNQSATFQAFFERKEKNLPATIGKGVVPTRRGGCFADIEWSLGRRISLHTRVAGSLSGYKGYPVSAGLVCLQDVSARLHRVTLSARVAWLRTDDYDSRIYSYEKDVAGAFSIPAYAGKGWRGYLLVQVPAGRHADAWLRLSRTEWPGQASSGSGLDEIASFHRTDIRAQLRWRW</sequence>
<dbReference type="AlphaFoldDB" id="A0A1G9VC73"/>
<dbReference type="InterPro" id="IPR010994">
    <property type="entry name" value="RuvA_2-like"/>
</dbReference>
<accession>A0A1G9VC73</accession>
<dbReference type="SUPFAM" id="SSF47781">
    <property type="entry name" value="RuvA domain 2-like"/>
    <property type="match status" value="1"/>
</dbReference>
<dbReference type="Proteomes" id="UP000198901">
    <property type="component" value="Unassembled WGS sequence"/>
</dbReference>
<dbReference type="OrthoDB" id="9766750at2"/>
<reference evidence="1 2" key="1">
    <citation type="submission" date="2016-10" db="EMBL/GenBank/DDBJ databases">
        <authorList>
            <person name="de Groot N.N."/>
        </authorList>
    </citation>
    <scope>NUCLEOTIDE SEQUENCE [LARGE SCALE GENOMIC DNA]</scope>
    <source>
        <strain evidence="1 2">DSM 21668</strain>
    </source>
</reference>
<organism evidence="1 2">
    <name type="scientific">Siphonobacter aquaeclarae</name>
    <dbReference type="NCBI Taxonomy" id="563176"/>
    <lineage>
        <taxon>Bacteria</taxon>
        <taxon>Pseudomonadati</taxon>
        <taxon>Bacteroidota</taxon>
        <taxon>Cytophagia</taxon>
        <taxon>Cytophagales</taxon>
        <taxon>Cytophagaceae</taxon>
        <taxon>Siphonobacter</taxon>
    </lineage>
</organism>
<evidence type="ECO:0000313" key="2">
    <source>
        <dbReference type="Proteomes" id="UP000198901"/>
    </source>
</evidence>
<dbReference type="RefSeq" id="WP_093207277.1">
    <property type="nucleotide sequence ID" value="NZ_FNGS01000008.1"/>
</dbReference>
<dbReference type="STRING" id="563176.SAMN04488090_4050"/>
<keyword evidence="2" id="KW-1185">Reference proteome</keyword>
<gene>
    <name evidence="1" type="ORF">SAMN04488090_4050</name>
</gene>
<evidence type="ECO:0000313" key="1">
    <source>
        <dbReference type="EMBL" id="SDM69686.1"/>
    </source>
</evidence>